<sequence length="370" mass="39466">MNKLQCVIMRGGTSKGVFFHANELPLDIEKRTQTILRVMGSPDKRQVDGLGGADILSSKSVIIGPSSRPDADIDYIFGQVGITNATVDFNTLCGNLTAAVAPFAIDEGLVKCVEPYTNVRIWCPTVERYLGATVEVNNGKAVYNGDYKMDGVPGTGAKIPIDFSDTAGLITGSLLPTGNLTDVISVEGAGDIEVSVVDVSTVVAFVRGKDLGLDGSETPEIHDSNKDLINRMEAIRLKVAQLTDLAGRSPLLPMLAVVRSPMDYKNYVSGDDVFAQDFDIMAKVYAAGMMHKAYPVTGAIATGTAAKIPGTIAHECVPAGKATNDEVVIGHFSGLLPMRVGGQFKENGFELETAEIFRTARRIMEGSVYI</sequence>
<evidence type="ECO:0000256" key="2">
    <source>
        <dbReference type="ARBA" id="ARBA00023235"/>
    </source>
</evidence>
<name>A0A1H2H794_9BACT</name>
<organism evidence="3 4">
    <name type="scientific">Desulfobacula phenolica</name>
    <dbReference type="NCBI Taxonomy" id="90732"/>
    <lineage>
        <taxon>Bacteria</taxon>
        <taxon>Pseudomonadati</taxon>
        <taxon>Thermodesulfobacteriota</taxon>
        <taxon>Desulfobacteria</taxon>
        <taxon>Desulfobacterales</taxon>
        <taxon>Desulfobacteraceae</taxon>
        <taxon>Desulfobacula</taxon>
    </lineage>
</organism>
<dbReference type="GO" id="GO:0016853">
    <property type="term" value="F:isomerase activity"/>
    <property type="evidence" value="ECO:0007669"/>
    <property type="project" value="UniProtKB-KW"/>
</dbReference>
<evidence type="ECO:0000313" key="3">
    <source>
        <dbReference type="EMBL" id="SDU27676.1"/>
    </source>
</evidence>
<comment type="similarity">
    <text evidence="1">Belongs to the PrpF family.</text>
</comment>
<reference evidence="4" key="1">
    <citation type="submission" date="2016-10" db="EMBL/GenBank/DDBJ databases">
        <authorList>
            <person name="Varghese N."/>
            <person name="Submissions S."/>
        </authorList>
    </citation>
    <scope>NUCLEOTIDE SEQUENCE [LARGE SCALE GENOMIC DNA]</scope>
    <source>
        <strain evidence="4">DSM 3384</strain>
    </source>
</reference>
<accession>A0A1H2H794</accession>
<protein>
    <recommendedName>
        <fullName evidence="5">Methylitaconate delta2-delta3-isomerase</fullName>
    </recommendedName>
</protein>
<evidence type="ECO:0000313" key="4">
    <source>
        <dbReference type="Proteomes" id="UP000199608"/>
    </source>
</evidence>
<dbReference type="PANTHER" id="PTHR43709:SF2">
    <property type="entry name" value="DUF453 DOMAIN PROTEIN (AFU_ORTHOLOGUE AFUA_6G00360)"/>
    <property type="match status" value="1"/>
</dbReference>
<dbReference type="Gene3D" id="3.10.310.10">
    <property type="entry name" value="Diaminopimelate Epimerase, Chain A, domain 1"/>
    <property type="match status" value="2"/>
</dbReference>
<dbReference type="Pfam" id="PF04303">
    <property type="entry name" value="PrpF"/>
    <property type="match status" value="1"/>
</dbReference>
<evidence type="ECO:0000256" key="1">
    <source>
        <dbReference type="ARBA" id="ARBA00007673"/>
    </source>
</evidence>
<evidence type="ECO:0008006" key="5">
    <source>
        <dbReference type="Google" id="ProtNLM"/>
    </source>
</evidence>
<keyword evidence="4" id="KW-1185">Reference proteome</keyword>
<dbReference type="EMBL" id="FNLL01000006">
    <property type="protein sequence ID" value="SDU27676.1"/>
    <property type="molecule type" value="Genomic_DNA"/>
</dbReference>
<gene>
    <name evidence="3" type="ORF">SAMN04487931_10682</name>
</gene>
<dbReference type="SUPFAM" id="SSF54506">
    <property type="entry name" value="Diaminopimelate epimerase-like"/>
    <property type="match status" value="2"/>
</dbReference>
<keyword evidence="2" id="KW-0413">Isomerase</keyword>
<proteinExistence type="inferred from homology"/>
<dbReference type="AlphaFoldDB" id="A0A1H2H794"/>
<dbReference type="Proteomes" id="UP000199608">
    <property type="component" value="Unassembled WGS sequence"/>
</dbReference>
<dbReference type="PANTHER" id="PTHR43709">
    <property type="entry name" value="ACONITATE ISOMERASE-RELATED"/>
    <property type="match status" value="1"/>
</dbReference>
<dbReference type="InterPro" id="IPR007400">
    <property type="entry name" value="PrpF-like"/>
</dbReference>
<dbReference type="RefSeq" id="WP_092234085.1">
    <property type="nucleotide sequence ID" value="NZ_FNLL01000006.1"/>
</dbReference>